<dbReference type="AlphaFoldDB" id="A0A0A2T7I3"/>
<dbReference type="OrthoDB" id="9811406at2"/>
<keyword evidence="4" id="KW-0813">Transport</keyword>
<evidence type="ECO:0000256" key="5">
    <source>
        <dbReference type="ARBA" id="ARBA00022475"/>
    </source>
</evidence>
<evidence type="ECO:0000256" key="6">
    <source>
        <dbReference type="ARBA" id="ARBA00022692"/>
    </source>
</evidence>
<dbReference type="InterPro" id="IPR003849">
    <property type="entry name" value="Preprotein_translocase_YajC"/>
</dbReference>
<sequence length="111" mass="11993">MSFFISNAFAAAGNAAPAQADGTFSIIMLVAIFVLFYFMLIRPQNKRAKEHRELLNRLKKGDEIVTAGGILAKVVSLDDQYIKVSPAEGIEINLQKGAVTAVLPKGTLKSL</sequence>
<dbReference type="GO" id="GO:0005886">
    <property type="term" value="C:plasma membrane"/>
    <property type="evidence" value="ECO:0007669"/>
    <property type="project" value="UniProtKB-SubCell"/>
</dbReference>
<keyword evidence="5" id="KW-1003">Cell membrane</keyword>
<evidence type="ECO:0000256" key="2">
    <source>
        <dbReference type="ARBA" id="ARBA00006742"/>
    </source>
</evidence>
<dbReference type="GO" id="GO:0015031">
    <property type="term" value="P:protein transport"/>
    <property type="evidence" value="ECO:0007669"/>
    <property type="project" value="UniProtKB-KW"/>
</dbReference>
<reference evidence="12 13" key="1">
    <citation type="submission" date="2014-05" db="EMBL/GenBank/DDBJ databases">
        <authorList>
            <person name="Rizzardi K."/>
            <person name="Winiecka-Krusnell J."/>
            <person name="Ramliden M."/>
            <person name="Alm E."/>
            <person name="Andersson S."/>
            <person name="Byfors S."/>
        </authorList>
    </citation>
    <scope>NUCLEOTIDE SEQUENCE [LARGE SCALE GENOMIC DNA]</scope>
    <source>
        <strain evidence="12 13">LEGN</strain>
    </source>
</reference>
<dbReference type="NCBIfam" id="TIGR00739">
    <property type="entry name" value="yajC"/>
    <property type="match status" value="1"/>
</dbReference>
<keyword evidence="6 11" id="KW-0812">Transmembrane</keyword>
<keyword evidence="8 11" id="KW-1133">Transmembrane helix</keyword>
<comment type="subcellular location">
    <subcellularLocation>
        <location evidence="1">Cell membrane</location>
        <topology evidence="1">Single-pass membrane protein</topology>
    </subcellularLocation>
</comment>
<dbReference type="SMART" id="SM01323">
    <property type="entry name" value="YajC"/>
    <property type="match status" value="1"/>
</dbReference>
<name>A0A0A2T7I3_9GAMM</name>
<evidence type="ECO:0000256" key="7">
    <source>
        <dbReference type="ARBA" id="ARBA00022927"/>
    </source>
</evidence>
<protein>
    <recommendedName>
        <fullName evidence="3">Sec translocon accessory complex subunit YajC</fullName>
    </recommendedName>
</protein>
<evidence type="ECO:0000256" key="1">
    <source>
        <dbReference type="ARBA" id="ARBA00004162"/>
    </source>
</evidence>
<evidence type="ECO:0000256" key="9">
    <source>
        <dbReference type="ARBA" id="ARBA00023010"/>
    </source>
</evidence>
<dbReference type="PANTHER" id="PTHR33909">
    <property type="entry name" value="SEC TRANSLOCON ACCESSORY COMPLEX SUBUNIT YAJC"/>
    <property type="match status" value="1"/>
</dbReference>
<comment type="caution">
    <text evidence="12">The sequence shown here is derived from an EMBL/GenBank/DDBJ whole genome shotgun (WGS) entry which is preliminary data.</text>
</comment>
<evidence type="ECO:0000313" key="13">
    <source>
        <dbReference type="Proteomes" id="UP000054422"/>
    </source>
</evidence>
<feature type="transmembrane region" description="Helical" evidence="11">
    <location>
        <begin position="25"/>
        <end position="42"/>
    </location>
</feature>
<gene>
    <name evidence="12" type="ORF">EP47_02155</name>
</gene>
<evidence type="ECO:0000256" key="8">
    <source>
        <dbReference type="ARBA" id="ARBA00022989"/>
    </source>
</evidence>
<accession>A0A0A2T7I3</accession>
<dbReference type="STRING" id="1498499.EP47_02155"/>
<evidence type="ECO:0000256" key="10">
    <source>
        <dbReference type="ARBA" id="ARBA00023136"/>
    </source>
</evidence>
<dbReference type="Proteomes" id="UP000054422">
    <property type="component" value="Unassembled WGS sequence"/>
</dbReference>
<dbReference type="PRINTS" id="PR01853">
    <property type="entry name" value="YAJCTRNLCASE"/>
</dbReference>
<dbReference type="PANTHER" id="PTHR33909:SF1">
    <property type="entry name" value="SEC TRANSLOCON ACCESSORY COMPLEX SUBUNIT YAJC"/>
    <property type="match status" value="1"/>
</dbReference>
<dbReference type="Pfam" id="PF02699">
    <property type="entry name" value="YajC"/>
    <property type="match status" value="1"/>
</dbReference>
<keyword evidence="10 11" id="KW-0472">Membrane</keyword>
<evidence type="ECO:0000256" key="3">
    <source>
        <dbReference type="ARBA" id="ARBA00014962"/>
    </source>
</evidence>
<evidence type="ECO:0000256" key="4">
    <source>
        <dbReference type="ARBA" id="ARBA00022448"/>
    </source>
</evidence>
<keyword evidence="9" id="KW-0811">Translocation</keyword>
<comment type="similarity">
    <text evidence="2">Belongs to the YajC family.</text>
</comment>
<evidence type="ECO:0000256" key="11">
    <source>
        <dbReference type="SAM" id="Phobius"/>
    </source>
</evidence>
<dbReference type="RefSeq" id="WP_035888934.1">
    <property type="nucleotide sequence ID" value="NZ_JNCF01000018.1"/>
</dbReference>
<dbReference type="EMBL" id="JNCF01000018">
    <property type="protein sequence ID" value="KGP63373.1"/>
    <property type="molecule type" value="Genomic_DNA"/>
</dbReference>
<keyword evidence="13" id="KW-1185">Reference proteome</keyword>
<keyword evidence="7" id="KW-0653">Protein transport</keyword>
<organism evidence="12 13">
    <name type="scientific">Legionella norrlandica</name>
    <dbReference type="NCBI Taxonomy" id="1498499"/>
    <lineage>
        <taxon>Bacteria</taxon>
        <taxon>Pseudomonadati</taxon>
        <taxon>Pseudomonadota</taxon>
        <taxon>Gammaproteobacteria</taxon>
        <taxon>Legionellales</taxon>
        <taxon>Legionellaceae</taxon>
        <taxon>Legionella</taxon>
    </lineage>
</organism>
<evidence type="ECO:0000313" key="12">
    <source>
        <dbReference type="EMBL" id="KGP63373.1"/>
    </source>
</evidence>
<proteinExistence type="inferred from homology"/>